<feature type="compositionally biased region" description="Basic and acidic residues" evidence="1">
    <location>
        <begin position="394"/>
        <end position="406"/>
    </location>
</feature>
<dbReference type="InterPro" id="IPR040521">
    <property type="entry name" value="KDZ"/>
</dbReference>
<feature type="region of interest" description="Disordered" evidence="1">
    <location>
        <begin position="394"/>
        <end position="423"/>
    </location>
</feature>
<dbReference type="PANTHER" id="PTHR33096:SF1">
    <property type="entry name" value="CXC1-LIKE CYSTEINE CLUSTER ASSOCIATED WITH KDZ TRANSPOSASES DOMAIN-CONTAINING PROTEIN"/>
    <property type="match status" value="1"/>
</dbReference>
<dbReference type="Proteomes" id="UP000053593">
    <property type="component" value="Unassembled WGS sequence"/>
</dbReference>
<keyword evidence="3" id="KW-1185">Reference proteome</keyword>
<feature type="compositionally biased region" description="Basic residues" evidence="1">
    <location>
        <begin position="1"/>
        <end position="12"/>
    </location>
</feature>
<dbReference type="OrthoDB" id="3259803at2759"/>
<evidence type="ECO:0008006" key="4">
    <source>
        <dbReference type="Google" id="ProtNLM"/>
    </source>
</evidence>
<evidence type="ECO:0000256" key="1">
    <source>
        <dbReference type="SAM" id="MobiDB-lite"/>
    </source>
</evidence>
<organism evidence="2 3">
    <name type="scientific">Collybiopsis luxurians FD-317 M1</name>
    <dbReference type="NCBI Taxonomy" id="944289"/>
    <lineage>
        <taxon>Eukaryota</taxon>
        <taxon>Fungi</taxon>
        <taxon>Dikarya</taxon>
        <taxon>Basidiomycota</taxon>
        <taxon>Agaricomycotina</taxon>
        <taxon>Agaricomycetes</taxon>
        <taxon>Agaricomycetidae</taxon>
        <taxon>Agaricales</taxon>
        <taxon>Marasmiineae</taxon>
        <taxon>Omphalotaceae</taxon>
        <taxon>Collybiopsis</taxon>
        <taxon>Collybiopsis luxurians</taxon>
    </lineage>
</organism>
<dbReference type="HOGENOM" id="CLU_004552_2_0_1"/>
<evidence type="ECO:0000313" key="2">
    <source>
        <dbReference type="EMBL" id="KIK49998.1"/>
    </source>
</evidence>
<feature type="region of interest" description="Disordered" evidence="1">
    <location>
        <begin position="302"/>
        <end position="331"/>
    </location>
</feature>
<dbReference type="PANTHER" id="PTHR33096">
    <property type="entry name" value="CXC2 DOMAIN-CONTAINING PROTEIN"/>
    <property type="match status" value="1"/>
</dbReference>
<name>A0A0D0C5M8_9AGAR</name>
<accession>A0A0D0C5M8</accession>
<feature type="region of interest" description="Disordered" evidence="1">
    <location>
        <begin position="1"/>
        <end position="35"/>
    </location>
</feature>
<reference evidence="2 3" key="1">
    <citation type="submission" date="2014-04" db="EMBL/GenBank/DDBJ databases">
        <title>Evolutionary Origins and Diversification of the Mycorrhizal Mutualists.</title>
        <authorList>
            <consortium name="DOE Joint Genome Institute"/>
            <consortium name="Mycorrhizal Genomics Consortium"/>
            <person name="Kohler A."/>
            <person name="Kuo A."/>
            <person name="Nagy L.G."/>
            <person name="Floudas D."/>
            <person name="Copeland A."/>
            <person name="Barry K.W."/>
            <person name="Cichocki N."/>
            <person name="Veneault-Fourrey C."/>
            <person name="LaButti K."/>
            <person name="Lindquist E.A."/>
            <person name="Lipzen A."/>
            <person name="Lundell T."/>
            <person name="Morin E."/>
            <person name="Murat C."/>
            <person name="Riley R."/>
            <person name="Ohm R."/>
            <person name="Sun H."/>
            <person name="Tunlid A."/>
            <person name="Henrissat B."/>
            <person name="Grigoriev I.V."/>
            <person name="Hibbett D.S."/>
            <person name="Martin F."/>
        </authorList>
    </citation>
    <scope>NUCLEOTIDE SEQUENCE [LARGE SCALE GENOMIC DNA]</scope>
    <source>
        <strain evidence="2 3">FD-317 M1</strain>
    </source>
</reference>
<protein>
    <recommendedName>
        <fullName evidence="4">CxC1-like cysteine cluster associated with KDZ transposases domain-containing protein</fullName>
    </recommendedName>
</protein>
<sequence>MSIRPRLPKNKVNRPAPPTVASYAPQPLDDSTRRNKNARPLLVLLNRATFTQNPKLPHIPGQVGVRGNRLVYEEDVAQAGASDSHLHSGPAIPDPVIRTPPFPYCTLPPTFTTNEVASTRIEATTSGYTMLLLYWPSFNNLGFEKVDLWASACKPAALQLVRSGLFPCSPVYPTLAVDIRVLDFVRQLFLCIAPNHTAWCATVTDFLGSQGYRLPGEDPLRRRFSNALQWFVSLHDAAMTQVNALLDDVRRQLIPTSCGKPIAKTPATHCDNKLPRVSGAEEVEQAAGPSCHVRFQDEIGNSNRKRDRCSESADEDEVSHPSQEQEQLPRPSEYLRSQCPLCFGGSNVEGVMVCLDACFMQKHNAQKGGRDLRRTHPNTFLSEDEIAAWKAHVDSVRPPKDSDLRPSKQKKTTGSGIDSEDNDHVEAGLRVPKSALDGCLASFTAADEARVKGSTQFFDVTAQMAILCRHDRPLWVVNMTTPGEAQHYTLALLAKLFEHLPQDVLV</sequence>
<evidence type="ECO:0000313" key="3">
    <source>
        <dbReference type="Proteomes" id="UP000053593"/>
    </source>
</evidence>
<dbReference type="Pfam" id="PF18758">
    <property type="entry name" value="KDZ"/>
    <property type="match status" value="1"/>
</dbReference>
<gene>
    <name evidence="2" type="ORF">GYMLUDRAFT_253368</name>
</gene>
<dbReference type="AlphaFoldDB" id="A0A0D0C5M8"/>
<dbReference type="EMBL" id="KN834943">
    <property type="protein sequence ID" value="KIK49998.1"/>
    <property type="molecule type" value="Genomic_DNA"/>
</dbReference>
<proteinExistence type="predicted"/>